<dbReference type="AlphaFoldDB" id="A0A9N9FXA6"/>
<feature type="compositionally biased region" description="Basic and acidic residues" evidence="1">
    <location>
        <begin position="295"/>
        <end position="311"/>
    </location>
</feature>
<feature type="transmembrane region" description="Helical" evidence="2">
    <location>
        <begin position="37"/>
        <end position="60"/>
    </location>
</feature>
<evidence type="ECO:0000313" key="3">
    <source>
        <dbReference type="EMBL" id="CAG8569339.1"/>
    </source>
</evidence>
<keyword evidence="2" id="KW-0472">Membrane</keyword>
<accession>A0A9N9FXA6</accession>
<feature type="compositionally biased region" description="Basic and acidic residues" evidence="1">
    <location>
        <begin position="495"/>
        <end position="515"/>
    </location>
</feature>
<evidence type="ECO:0000256" key="2">
    <source>
        <dbReference type="SAM" id="Phobius"/>
    </source>
</evidence>
<gene>
    <name evidence="3" type="ORF">DERYTH_LOCUS6128</name>
</gene>
<evidence type="ECO:0000313" key="4">
    <source>
        <dbReference type="Proteomes" id="UP000789405"/>
    </source>
</evidence>
<feature type="transmembrane region" description="Helical" evidence="2">
    <location>
        <begin position="12"/>
        <end position="30"/>
    </location>
</feature>
<name>A0A9N9FXA6_9GLOM</name>
<organism evidence="3 4">
    <name type="scientific">Dentiscutata erythropus</name>
    <dbReference type="NCBI Taxonomy" id="1348616"/>
    <lineage>
        <taxon>Eukaryota</taxon>
        <taxon>Fungi</taxon>
        <taxon>Fungi incertae sedis</taxon>
        <taxon>Mucoromycota</taxon>
        <taxon>Glomeromycotina</taxon>
        <taxon>Glomeromycetes</taxon>
        <taxon>Diversisporales</taxon>
        <taxon>Gigasporaceae</taxon>
        <taxon>Dentiscutata</taxon>
    </lineage>
</organism>
<dbReference type="Proteomes" id="UP000789405">
    <property type="component" value="Unassembled WGS sequence"/>
</dbReference>
<feature type="region of interest" description="Disordered" evidence="1">
    <location>
        <begin position="457"/>
        <end position="515"/>
    </location>
</feature>
<reference evidence="3" key="1">
    <citation type="submission" date="2021-06" db="EMBL/GenBank/DDBJ databases">
        <authorList>
            <person name="Kallberg Y."/>
            <person name="Tangrot J."/>
            <person name="Rosling A."/>
        </authorList>
    </citation>
    <scope>NUCLEOTIDE SEQUENCE</scope>
    <source>
        <strain evidence="3">MA453B</strain>
    </source>
</reference>
<feature type="region of interest" description="Disordered" evidence="1">
    <location>
        <begin position="277"/>
        <end position="313"/>
    </location>
</feature>
<keyword evidence="4" id="KW-1185">Reference proteome</keyword>
<comment type="caution">
    <text evidence="3">The sequence shown here is derived from an EMBL/GenBank/DDBJ whole genome shotgun (WGS) entry which is preliminary data.</text>
</comment>
<dbReference type="EMBL" id="CAJVPY010002694">
    <property type="protein sequence ID" value="CAG8569339.1"/>
    <property type="molecule type" value="Genomic_DNA"/>
</dbReference>
<proteinExistence type="predicted"/>
<feature type="transmembrane region" description="Helical" evidence="2">
    <location>
        <begin position="154"/>
        <end position="171"/>
    </location>
</feature>
<protein>
    <submittedName>
        <fullName evidence="3">25526_t:CDS:1</fullName>
    </submittedName>
</protein>
<keyword evidence="2" id="KW-1133">Transmembrane helix</keyword>
<sequence>MTNLSDIPTISFIGALIVLSVIYSFFYYLYKNGIKAVLSFLSTLCIFLIIGYTLLLIVFIKPNVPDDNIEKLREQVFFFPEYNSTSNTFECLNNSIDYSELQSKSSHTTIVNQLSGFSTIAVLLFNIVVYGVTSRLECFFEYDVYCTPKKVDSIYFFILSTVITRSISSFFSHDKDIKVVELMKHGFKFDNGGNEGIPFYRDPYKFVFLTVLSEEHVSRLLGQQRLYLNADLDDDRKSIRRGLFAKKLIKHALVYMNILETGIFQYFTYSHRANTPEVPKDVPNKVTNEVTNEETNEKPKEEPREESKEVTYKVTNEELIEVTDKKKKKRDSKDSKKNKKKGEGMLWLVIPDIYEFSDYDRYNFNKRFKTEKDIEKGTTINDIDGENIIAEDFINDIDDENDIKDSKKGTTINDIDGENIIVEDFINDIDDENIIIDDIKDIIDDINDIINAFKKNAEPDIEGPDYGDKSDIKDSKNGDNTDNKDDKPDIEDPDYGDKSDIKDSKNGGKSDIRKNIKEILVNPKQENIKILKTFPDKSDTV</sequence>
<keyword evidence="2" id="KW-0812">Transmembrane</keyword>
<feature type="transmembrane region" description="Helical" evidence="2">
    <location>
        <begin position="114"/>
        <end position="133"/>
    </location>
</feature>
<feature type="compositionally biased region" description="Basic and acidic residues" evidence="1">
    <location>
        <begin position="466"/>
        <end position="487"/>
    </location>
</feature>
<dbReference type="OrthoDB" id="2449919at2759"/>
<evidence type="ECO:0000256" key="1">
    <source>
        <dbReference type="SAM" id="MobiDB-lite"/>
    </source>
</evidence>